<dbReference type="InterPro" id="IPR000073">
    <property type="entry name" value="AB_hydrolase_1"/>
</dbReference>
<name>A0A2W1LF35_9BACL</name>
<dbReference type="OrthoDB" id="2645723at2"/>
<dbReference type="InterPro" id="IPR029058">
    <property type="entry name" value="AB_hydrolase_fold"/>
</dbReference>
<organism evidence="2 3">
    <name type="scientific">Paenibacillus sambharensis</name>
    <dbReference type="NCBI Taxonomy" id="1803190"/>
    <lineage>
        <taxon>Bacteria</taxon>
        <taxon>Bacillati</taxon>
        <taxon>Bacillota</taxon>
        <taxon>Bacilli</taxon>
        <taxon>Bacillales</taxon>
        <taxon>Paenibacillaceae</taxon>
        <taxon>Paenibacillus</taxon>
    </lineage>
</organism>
<sequence>MHISRNVDNRGVGIHYIDSIDGSDPSLIPLVISPGLSETAEEYLELLEHMRPRRCVVLSYRGRGGSDTPVAGYNLADHITDLASVIREAGLERYHMMGYSRGVSYALGYVLEHQEQVHSLIIEDYPAEHKQMPDGWAEDYIHNYLIPYYRTDNIRPEAVWGIQRESTQQQLDKELDLPVLVQKGKLEGSLLNEEHIQGFKEIYQNVVIKEYYHSGHDIRSSEKLALYQDIKDFLAGVEK</sequence>
<dbReference type="Proteomes" id="UP000249522">
    <property type="component" value="Unassembled WGS sequence"/>
</dbReference>
<feature type="domain" description="AB hydrolase-1" evidence="1">
    <location>
        <begin position="29"/>
        <end position="137"/>
    </location>
</feature>
<dbReference type="GO" id="GO:0016787">
    <property type="term" value="F:hydrolase activity"/>
    <property type="evidence" value="ECO:0007669"/>
    <property type="project" value="UniProtKB-KW"/>
</dbReference>
<dbReference type="Gene3D" id="3.40.50.1820">
    <property type="entry name" value="alpha/beta hydrolase"/>
    <property type="match status" value="1"/>
</dbReference>
<comment type="caution">
    <text evidence="2">The sequence shown here is derived from an EMBL/GenBank/DDBJ whole genome shotgun (WGS) entry which is preliminary data.</text>
</comment>
<reference evidence="2 3" key="1">
    <citation type="submission" date="2018-06" db="EMBL/GenBank/DDBJ databases">
        <title>Paenibacillus imtechensis sp. nov.</title>
        <authorList>
            <person name="Pinnaka A.K."/>
            <person name="Singh H."/>
            <person name="Kaur M."/>
        </authorList>
    </citation>
    <scope>NUCLEOTIDE SEQUENCE [LARGE SCALE GENOMIC DNA]</scope>
    <source>
        <strain evidence="2 3">SMB1</strain>
    </source>
</reference>
<keyword evidence="2" id="KW-0378">Hydrolase</keyword>
<evidence type="ECO:0000259" key="1">
    <source>
        <dbReference type="Pfam" id="PF00561"/>
    </source>
</evidence>
<proteinExistence type="predicted"/>
<evidence type="ECO:0000313" key="2">
    <source>
        <dbReference type="EMBL" id="PZD97299.1"/>
    </source>
</evidence>
<dbReference type="RefSeq" id="WP_111145157.1">
    <property type="nucleotide sequence ID" value="NZ_QKRB01000028.1"/>
</dbReference>
<dbReference type="AlphaFoldDB" id="A0A2W1LF35"/>
<keyword evidence="3" id="KW-1185">Reference proteome</keyword>
<dbReference type="SUPFAM" id="SSF53474">
    <property type="entry name" value="alpha/beta-Hydrolases"/>
    <property type="match status" value="1"/>
</dbReference>
<gene>
    <name evidence="2" type="ORF">DNH61_02795</name>
</gene>
<evidence type="ECO:0000313" key="3">
    <source>
        <dbReference type="Proteomes" id="UP000249522"/>
    </source>
</evidence>
<dbReference type="Pfam" id="PF00561">
    <property type="entry name" value="Abhydrolase_1"/>
    <property type="match status" value="1"/>
</dbReference>
<protein>
    <submittedName>
        <fullName evidence="2">Alpha/beta hydrolase</fullName>
    </submittedName>
</protein>
<accession>A0A2W1LF35</accession>
<dbReference type="EMBL" id="QKRB01000028">
    <property type="protein sequence ID" value="PZD97299.1"/>
    <property type="molecule type" value="Genomic_DNA"/>
</dbReference>